<name>A0A8J6CF73_DIALT</name>
<evidence type="ECO:0000256" key="1">
    <source>
        <dbReference type="SAM" id="SignalP"/>
    </source>
</evidence>
<keyword evidence="1" id="KW-0732">Signal</keyword>
<dbReference type="EMBL" id="JAGTXO010000010">
    <property type="protein sequence ID" value="KAG8465338.1"/>
    <property type="molecule type" value="Genomic_DNA"/>
</dbReference>
<dbReference type="InterPro" id="IPR015424">
    <property type="entry name" value="PyrdxlP-dep_Trfase"/>
</dbReference>
<dbReference type="OMA" id="YGHDDLG"/>
<dbReference type="Pfam" id="PF06838">
    <property type="entry name" value="Met_gamma_lyase"/>
    <property type="match status" value="2"/>
</dbReference>
<dbReference type="SUPFAM" id="SSF53383">
    <property type="entry name" value="PLP-dependent transferases"/>
    <property type="match status" value="2"/>
</dbReference>
<gene>
    <name evidence="2" type="ORF">KFE25_002645</name>
</gene>
<dbReference type="InterPro" id="IPR009651">
    <property type="entry name" value="Met_g_lyase_put"/>
</dbReference>
<reference evidence="2" key="1">
    <citation type="submission" date="2021-05" db="EMBL/GenBank/DDBJ databases">
        <title>The genome of the haptophyte Pavlova lutheri (Diacronema luteri, Pavlovales) - a model for lipid biosynthesis in eukaryotic algae.</title>
        <authorList>
            <person name="Hulatt C.J."/>
            <person name="Posewitz M.C."/>
        </authorList>
    </citation>
    <scope>NUCLEOTIDE SEQUENCE</scope>
    <source>
        <strain evidence="2">NIVA-4/92</strain>
    </source>
</reference>
<feature type="chain" id="PRO_5035281941" description="Aluminum resistance protein" evidence="1">
    <location>
        <begin position="16"/>
        <end position="477"/>
    </location>
</feature>
<dbReference type="InterPro" id="IPR015421">
    <property type="entry name" value="PyrdxlP-dep_Trfase_major"/>
</dbReference>
<dbReference type="AlphaFoldDB" id="A0A8J6CF73"/>
<comment type="caution">
    <text evidence="2">The sequence shown here is derived from an EMBL/GenBank/DDBJ whole genome shotgun (WGS) entry which is preliminary data.</text>
</comment>
<dbReference type="PANTHER" id="PTHR46658:SF1">
    <property type="entry name" value="CYS OR MET METABOLISM PYRIDOXAL-PHOSPHATE-DEPENDENT ENZYME"/>
    <property type="match status" value="1"/>
</dbReference>
<dbReference type="Proteomes" id="UP000751190">
    <property type="component" value="Unassembled WGS sequence"/>
</dbReference>
<evidence type="ECO:0008006" key="4">
    <source>
        <dbReference type="Google" id="ProtNLM"/>
    </source>
</evidence>
<organism evidence="2 3">
    <name type="scientific">Diacronema lutheri</name>
    <name type="common">Unicellular marine alga</name>
    <name type="synonym">Monochrysis lutheri</name>
    <dbReference type="NCBI Taxonomy" id="2081491"/>
    <lineage>
        <taxon>Eukaryota</taxon>
        <taxon>Haptista</taxon>
        <taxon>Haptophyta</taxon>
        <taxon>Pavlovophyceae</taxon>
        <taxon>Pavlovales</taxon>
        <taxon>Pavlovaceae</taxon>
        <taxon>Diacronema</taxon>
    </lineage>
</organism>
<sequence>MIAALLAAGTAVLAAKPPAYAPATTAPSALVRNARADLAPLFDNIDWQTRTHVARVLDAFRNAQVSSSDFGGVDGYGHGDIGREKLDAIYAELFGAEAALVRIQCFSGTHAIACCLYGVLRPGDTLLTVSGQPYDTLEEVIGTRGAAVGTPGDSAAAGLTGSLMEFGVRWEQVALLPDGKFDYAAIREALERPRDGRVAMVHVQRSCGYQWRRSIPVREIGEFADWLADWRAERDGAPRPASAAPGRGSAGAEPWQPSWPVLFVDNCYGEFVEKCEPTALGADLIAGSLIKNPGGTLAPTGGYVAGRAQLVQAASNRLSAPGVEGGATLGQNRLLLQGLFHAPQVVGEALKGATLAARVFAERGFACKPHALTPRADIVQCIQLGTRRNLLDFCEVVQRYSPVSAHVRPIAGVSPGYGDEVVFADGTFIEGSTAELSADGPLREPYAVYMQGGNHWTQWAIILDAFFARLEQRQANA</sequence>
<protein>
    <recommendedName>
        <fullName evidence="4">Aluminum resistance protein</fullName>
    </recommendedName>
</protein>
<dbReference type="PANTHER" id="PTHR46658">
    <property type="entry name" value="CYS OR MET METABOLISM PYRIDOXAL-PHOSPHATE-DEPENDENT ENZYME"/>
    <property type="match status" value="1"/>
</dbReference>
<feature type="signal peptide" evidence="1">
    <location>
        <begin position="1"/>
        <end position="15"/>
    </location>
</feature>
<proteinExistence type="predicted"/>
<accession>A0A8J6CF73</accession>
<keyword evidence="3" id="KW-1185">Reference proteome</keyword>
<dbReference type="Gene3D" id="3.90.1150.60">
    <property type="entry name" value="Methioning gamme-lyase, C-terminal domain"/>
    <property type="match status" value="1"/>
</dbReference>
<dbReference type="OrthoDB" id="5348404at2759"/>
<evidence type="ECO:0000313" key="2">
    <source>
        <dbReference type="EMBL" id="KAG8465338.1"/>
    </source>
</evidence>
<evidence type="ECO:0000313" key="3">
    <source>
        <dbReference type="Proteomes" id="UP000751190"/>
    </source>
</evidence>
<dbReference type="Gene3D" id="3.40.640.10">
    <property type="entry name" value="Type I PLP-dependent aspartate aminotransferase-like (Major domain)"/>
    <property type="match status" value="1"/>
</dbReference>